<sequence length="290" mass="31379">MASRTGRRLFAGLLFVAFTLLLLGRIDHPLIDRMRGVAGDFARPLLQVLSRPVERADAAIEWAGSLTSLLAENRRLKAENERLLQWQAAARALERENARLRVFLNAPQLHNTPIATPRIVGVAGGPFVRSVIINAGRADGVRDNQPVVDELGLVGRVFAAGEQAARVLLITDLNSRVPVRLQRTGDPAIARGRNGLLLELVFLPPGVDPMPGDAVVTTGDGGIFPPDILLGHVVADASKEVLIKPVALLDRLEFVQVLKPVLRDLDMEPTPQDTPVDAPNHEGTARAIEP</sequence>
<proteinExistence type="inferred from homology"/>
<reference evidence="8 9" key="1">
    <citation type="submission" date="2019-09" db="EMBL/GenBank/DDBJ databases">
        <title>NBRP : Genome information of microbial organism related human and environment.</title>
        <authorList>
            <person name="Hattori M."/>
            <person name="Oshima K."/>
            <person name="Inaba H."/>
            <person name="Suda W."/>
            <person name="Sakamoto M."/>
            <person name="Iino T."/>
            <person name="Kitahara M."/>
            <person name="Oshida Y."/>
            <person name="Iida T."/>
            <person name="Kudo T."/>
            <person name="Itoh T."/>
            <person name="Ohkuma M."/>
        </authorList>
    </citation>
    <scope>NUCLEOTIDE SEQUENCE [LARGE SCALE GENOMIC DNA]</scope>
    <source>
        <strain evidence="8 9">Q-1</strain>
    </source>
</reference>
<evidence type="ECO:0000256" key="2">
    <source>
        <dbReference type="ARBA" id="ARBA00013855"/>
    </source>
</evidence>
<dbReference type="PANTHER" id="PTHR34138">
    <property type="entry name" value="CELL SHAPE-DETERMINING PROTEIN MREC"/>
    <property type="match status" value="1"/>
</dbReference>
<organism evidence="8 9">
    <name type="scientific">Iodidimonas nitroreducens</name>
    <dbReference type="NCBI Taxonomy" id="1236968"/>
    <lineage>
        <taxon>Bacteria</taxon>
        <taxon>Pseudomonadati</taxon>
        <taxon>Pseudomonadota</taxon>
        <taxon>Alphaproteobacteria</taxon>
        <taxon>Iodidimonadales</taxon>
        <taxon>Iodidimonadaceae</taxon>
        <taxon>Iodidimonas</taxon>
    </lineage>
</organism>
<evidence type="ECO:0000259" key="7">
    <source>
        <dbReference type="Pfam" id="PF04085"/>
    </source>
</evidence>
<dbReference type="NCBIfam" id="TIGR00219">
    <property type="entry name" value="mreC"/>
    <property type="match status" value="1"/>
</dbReference>
<feature type="domain" description="Rod shape-determining protein MreC beta-barrel core" evidence="7">
    <location>
        <begin position="119"/>
        <end position="259"/>
    </location>
</feature>
<evidence type="ECO:0000256" key="3">
    <source>
        <dbReference type="ARBA" id="ARBA00022960"/>
    </source>
</evidence>
<comment type="function">
    <text evidence="5">Involved in formation and maintenance of cell shape.</text>
</comment>
<dbReference type="GO" id="GO:0005886">
    <property type="term" value="C:plasma membrane"/>
    <property type="evidence" value="ECO:0007669"/>
    <property type="project" value="TreeGrafter"/>
</dbReference>
<evidence type="ECO:0000256" key="6">
    <source>
        <dbReference type="SAM" id="MobiDB-lite"/>
    </source>
</evidence>
<feature type="compositionally biased region" description="Basic and acidic residues" evidence="6">
    <location>
        <begin position="279"/>
        <end position="290"/>
    </location>
</feature>
<dbReference type="InterPro" id="IPR007221">
    <property type="entry name" value="MreC"/>
</dbReference>
<evidence type="ECO:0000256" key="1">
    <source>
        <dbReference type="ARBA" id="ARBA00009369"/>
    </source>
</evidence>
<keyword evidence="3 5" id="KW-0133">Cell shape</keyword>
<dbReference type="Proteomes" id="UP000324996">
    <property type="component" value="Unassembled WGS sequence"/>
</dbReference>
<dbReference type="GO" id="GO:0008360">
    <property type="term" value="P:regulation of cell shape"/>
    <property type="evidence" value="ECO:0007669"/>
    <property type="project" value="UniProtKB-KW"/>
</dbReference>
<dbReference type="RefSeq" id="WP_150007306.1">
    <property type="nucleotide sequence ID" value="NZ_BKCN01000017.1"/>
</dbReference>
<dbReference type="InterPro" id="IPR042175">
    <property type="entry name" value="Cell/Rod_MreC_2"/>
</dbReference>
<keyword evidence="9" id="KW-1185">Reference proteome</keyword>
<evidence type="ECO:0000313" key="8">
    <source>
        <dbReference type="EMBL" id="GER05087.1"/>
    </source>
</evidence>
<dbReference type="Gene3D" id="2.40.10.350">
    <property type="entry name" value="Rod shape-determining protein MreC, domain 2"/>
    <property type="match status" value="1"/>
</dbReference>
<comment type="similarity">
    <text evidence="1 5">Belongs to the MreC family.</text>
</comment>
<dbReference type="Gene3D" id="2.40.10.340">
    <property type="entry name" value="Rod shape-determining protein MreC, domain 1"/>
    <property type="match status" value="1"/>
</dbReference>
<evidence type="ECO:0000256" key="5">
    <source>
        <dbReference type="PIRNR" id="PIRNR038471"/>
    </source>
</evidence>
<dbReference type="InterPro" id="IPR055342">
    <property type="entry name" value="MreC_beta-barrel_core"/>
</dbReference>
<gene>
    <name evidence="8" type="ORF">JCM17846_27690</name>
</gene>
<comment type="caution">
    <text evidence="8">The sequence shown here is derived from an EMBL/GenBank/DDBJ whole genome shotgun (WGS) entry which is preliminary data.</text>
</comment>
<dbReference type="AlphaFoldDB" id="A0A5A7NAZ1"/>
<evidence type="ECO:0000256" key="4">
    <source>
        <dbReference type="ARBA" id="ARBA00032089"/>
    </source>
</evidence>
<evidence type="ECO:0000313" key="9">
    <source>
        <dbReference type="Proteomes" id="UP000324996"/>
    </source>
</evidence>
<feature type="region of interest" description="Disordered" evidence="6">
    <location>
        <begin position="266"/>
        <end position="290"/>
    </location>
</feature>
<dbReference type="PIRSF" id="PIRSF038471">
    <property type="entry name" value="MreC"/>
    <property type="match status" value="1"/>
</dbReference>
<name>A0A5A7NAZ1_9PROT</name>
<dbReference type="PANTHER" id="PTHR34138:SF1">
    <property type="entry name" value="CELL SHAPE-DETERMINING PROTEIN MREC"/>
    <property type="match status" value="1"/>
</dbReference>
<dbReference type="Pfam" id="PF04085">
    <property type="entry name" value="MreC"/>
    <property type="match status" value="1"/>
</dbReference>
<protein>
    <recommendedName>
        <fullName evidence="2 5">Cell shape-determining protein MreC</fullName>
    </recommendedName>
    <alternativeName>
        <fullName evidence="4 5">Cell shape protein MreC</fullName>
    </alternativeName>
</protein>
<accession>A0A5A7NAZ1</accession>
<dbReference type="EMBL" id="BKCN01000017">
    <property type="protein sequence ID" value="GER05087.1"/>
    <property type="molecule type" value="Genomic_DNA"/>
</dbReference>
<dbReference type="InterPro" id="IPR042177">
    <property type="entry name" value="Cell/Rod_1"/>
</dbReference>